<evidence type="ECO:0000256" key="3">
    <source>
        <dbReference type="ARBA" id="ARBA00022737"/>
    </source>
</evidence>
<dbReference type="GO" id="GO:0005886">
    <property type="term" value="C:plasma membrane"/>
    <property type="evidence" value="ECO:0007669"/>
    <property type="project" value="TreeGrafter"/>
</dbReference>
<dbReference type="Gene3D" id="1.25.40.20">
    <property type="entry name" value="Ankyrin repeat-containing domain"/>
    <property type="match status" value="2"/>
</dbReference>
<comment type="subcellular location">
    <subcellularLocation>
        <location evidence="1">Membrane</location>
        <topology evidence="1">Multi-pass membrane protein</topology>
    </subcellularLocation>
</comment>
<dbReference type="PROSITE" id="PS50088">
    <property type="entry name" value="ANK_REPEAT"/>
    <property type="match status" value="4"/>
</dbReference>
<feature type="transmembrane region" description="Helical" evidence="8">
    <location>
        <begin position="490"/>
        <end position="516"/>
    </location>
</feature>
<keyword evidence="2 8" id="KW-0812">Transmembrane</keyword>
<evidence type="ECO:0000256" key="1">
    <source>
        <dbReference type="ARBA" id="ARBA00004141"/>
    </source>
</evidence>
<dbReference type="InterPro" id="IPR026961">
    <property type="entry name" value="PGG_dom"/>
</dbReference>
<evidence type="ECO:0000256" key="4">
    <source>
        <dbReference type="ARBA" id="ARBA00022989"/>
    </source>
</evidence>
<evidence type="ECO:0000259" key="9">
    <source>
        <dbReference type="Pfam" id="PF13962"/>
    </source>
</evidence>
<accession>A0AAV8SRR9</accession>
<dbReference type="EMBL" id="JAIWQS010000009">
    <property type="protein sequence ID" value="KAJ8754635.1"/>
    <property type="molecule type" value="Genomic_DNA"/>
</dbReference>
<feature type="repeat" description="ANK" evidence="7">
    <location>
        <begin position="248"/>
        <end position="270"/>
    </location>
</feature>
<feature type="transmembrane region" description="Helical" evidence="8">
    <location>
        <begin position="459"/>
        <end position="483"/>
    </location>
</feature>
<dbReference type="Pfam" id="PF13962">
    <property type="entry name" value="PGG"/>
    <property type="match status" value="1"/>
</dbReference>
<keyword evidence="11" id="KW-1185">Reference proteome</keyword>
<evidence type="ECO:0000256" key="5">
    <source>
        <dbReference type="ARBA" id="ARBA00023043"/>
    </source>
</evidence>
<evidence type="ECO:0000256" key="7">
    <source>
        <dbReference type="PROSITE-ProRule" id="PRU00023"/>
    </source>
</evidence>
<sequence length="574" mass="63818">MDPRLYKAAMSGNTCFLKELLNENQNLLTNQTPQENTPLHIAVQYGNQDVAAEIYSRCKLLLTRPNIHGETPLHFAGRYGHLPIVEFLVKEIFCASWKGIQKGFEVLRQGDKRKNTVLHEAVGNGHLSVTMFLLKVDPKLACYENHAGDSPLFVATRNGMKDIVNQILIASPSSAHGGSDGQTALHVAIIWRHSGIVEDLLEAKPQLITETDFGGKTPLHYAADLGDHKSVQRLLDIDSSAAYILDKEGYAPIHIAARKGHINVLKQIIDSCPDCLELLDLNRRNALHFSALSGKPNVVRYMLETAELEGLINQADIDGNTPLHLATIKRHTWIVRYLIWDKRVDQKAKNKTGDTVFEIDESIKESCLAFPRGSKLITSFFKALISPPNWANNDKNTPLTNQDATSLKSYRQMGQTLLMVATIITTVTFTAAFTMPGGFDNDVGPGQGLALLQSSGDMKWFVISDTIAMISSLGAACLLLWGVMSGDACYVYFFASANILTYIALQFTWLAFITGIRAVMPEQQYTCTMAYIVGVIFHISSFFSILQLLQIFPISEFCHLLNTWLCKMKYTVSR</sequence>
<proteinExistence type="predicted"/>
<name>A0AAV8SRR9_9ROSI</name>
<dbReference type="PANTHER" id="PTHR24186:SF46">
    <property type="entry name" value="PROTEIN ACCELERATED CELL DEATH 6-LIKE"/>
    <property type="match status" value="1"/>
</dbReference>
<keyword evidence="6 8" id="KW-0472">Membrane</keyword>
<feature type="repeat" description="ANK" evidence="7">
    <location>
        <begin position="68"/>
        <end position="90"/>
    </location>
</feature>
<dbReference type="PROSITE" id="PS50297">
    <property type="entry name" value="ANK_REP_REGION"/>
    <property type="match status" value="4"/>
</dbReference>
<dbReference type="Proteomes" id="UP001159364">
    <property type="component" value="Linkage Group LG09"/>
</dbReference>
<organism evidence="10 11">
    <name type="scientific">Erythroxylum novogranatense</name>
    <dbReference type="NCBI Taxonomy" id="1862640"/>
    <lineage>
        <taxon>Eukaryota</taxon>
        <taxon>Viridiplantae</taxon>
        <taxon>Streptophyta</taxon>
        <taxon>Embryophyta</taxon>
        <taxon>Tracheophyta</taxon>
        <taxon>Spermatophyta</taxon>
        <taxon>Magnoliopsida</taxon>
        <taxon>eudicotyledons</taxon>
        <taxon>Gunneridae</taxon>
        <taxon>Pentapetalae</taxon>
        <taxon>rosids</taxon>
        <taxon>fabids</taxon>
        <taxon>Malpighiales</taxon>
        <taxon>Erythroxylaceae</taxon>
        <taxon>Erythroxylum</taxon>
    </lineage>
</organism>
<evidence type="ECO:0000256" key="8">
    <source>
        <dbReference type="SAM" id="Phobius"/>
    </source>
</evidence>
<feature type="transmembrane region" description="Helical" evidence="8">
    <location>
        <begin position="417"/>
        <end position="439"/>
    </location>
</feature>
<evidence type="ECO:0000313" key="10">
    <source>
        <dbReference type="EMBL" id="KAJ8754635.1"/>
    </source>
</evidence>
<keyword evidence="4 8" id="KW-1133">Transmembrane helix</keyword>
<feature type="domain" description="PGG" evidence="9">
    <location>
        <begin position="409"/>
        <end position="518"/>
    </location>
</feature>
<evidence type="ECO:0000256" key="2">
    <source>
        <dbReference type="ARBA" id="ARBA00022692"/>
    </source>
</evidence>
<dbReference type="AlphaFoldDB" id="A0AAV8SRR9"/>
<gene>
    <name evidence="10" type="ORF">K2173_010726</name>
</gene>
<dbReference type="PANTHER" id="PTHR24186">
    <property type="entry name" value="PROTEIN PHOSPHATASE 1 REGULATORY SUBUNIT"/>
    <property type="match status" value="1"/>
</dbReference>
<evidence type="ECO:0000256" key="6">
    <source>
        <dbReference type="ARBA" id="ARBA00023136"/>
    </source>
</evidence>
<dbReference type="Pfam" id="PF00023">
    <property type="entry name" value="Ank"/>
    <property type="match status" value="1"/>
</dbReference>
<evidence type="ECO:0000313" key="11">
    <source>
        <dbReference type="Proteomes" id="UP001159364"/>
    </source>
</evidence>
<feature type="repeat" description="ANK" evidence="7">
    <location>
        <begin position="214"/>
        <end position="236"/>
    </location>
</feature>
<dbReference type="InterPro" id="IPR002110">
    <property type="entry name" value="Ankyrin_rpt"/>
</dbReference>
<dbReference type="SMART" id="SM00248">
    <property type="entry name" value="ANK"/>
    <property type="match status" value="9"/>
</dbReference>
<keyword evidence="5 7" id="KW-0040">ANK repeat</keyword>
<dbReference type="Pfam" id="PF12796">
    <property type="entry name" value="Ank_2"/>
    <property type="match status" value="3"/>
</dbReference>
<protein>
    <recommendedName>
        <fullName evidence="9">PGG domain-containing protein</fullName>
    </recommendedName>
</protein>
<feature type="repeat" description="ANK" evidence="7">
    <location>
        <begin position="318"/>
        <end position="339"/>
    </location>
</feature>
<dbReference type="SUPFAM" id="SSF48403">
    <property type="entry name" value="Ankyrin repeat"/>
    <property type="match status" value="1"/>
</dbReference>
<comment type="caution">
    <text evidence="10">The sequence shown here is derived from an EMBL/GenBank/DDBJ whole genome shotgun (WGS) entry which is preliminary data.</text>
</comment>
<reference evidence="10 11" key="1">
    <citation type="submission" date="2021-09" db="EMBL/GenBank/DDBJ databases">
        <title>Genomic insights and catalytic innovation underlie evolution of tropane alkaloids biosynthesis.</title>
        <authorList>
            <person name="Wang Y.-J."/>
            <person name="Tian T."/>
            <person name="Huang J.-P."/>
            <person name="Huang S.-X."/>
        </authorList>
    </citation>
    <scope>NUCLEOTIDE SEQUENCE [LARGE SCALE GENOMIC DNA]</scope>
    <source>
        <strain evidence="10">KIB-2018</strain>
        <tissue evidence="10">Leaf</tissue>
    </source>
</reference>
<dbReference type="InterPro" id="IPR036770">
    <property type="entry name" value="Ankyrin_rpt-contain_sf"/>
</dbReference>
<feature type="transmembrane region" description="Helical" evidence="8">
    <location>
        <begin position="528"/>
        <end position="549"/>
    </location>
</feature>
<keyword evidence="3" id="KW-0677">Repeat</keyword>